<dbReference type="Proteomes" id="UP001203687">
    <property type="component" value="Unassembled WGS sequence"/>
</dbReference>
<proteinExistence type="predicted"/>
<evidence type="ECO:0000256" key="1">
    <source>
        <dbReference type="SAM" id="SignalP"/>
    </source>
</evidence>
<gene>
    <name evidence="2" type="ORF">MUY34_02165</name>
</gene>
<dbReference type="EMBL" id="JALPQF010000001">
    <property type="protein sequence ID" value="MCK8479404.1"/>
    <property type="molecule type" value="Genomic_DNA"/>
</dbReference>
<keyword evidence="1" id="KW-0732">Signal</keyword>
<evidence type="ECO:0000313" key="3">
    <source>
        <dbReference type="Proteomes" id="UP001203687"/>
    </source>
</evidence>
<feature type="signal peptide" evidence="1">
    <location>
        <begin position="1"/>
        <end position="20"/>
    </location>
</feature>
<feature type="chain" id="PRO_5045134213" evidence="1">
    <location>
        <begin position="21"/>
        <end position="114"/>
    </location>
</feature>
<keyword evidence="3" id="KW-1185">Reference proteome</keyword>
<reference evidence="2" key="1">
    <citation type="submission" date="2022-04" db="EMBL/GenBank/DDBJ databases">
        <authorList>
            <person name="Ren T."/>
        </authorList>
    </citation>
    <scope>NUCLEOTIDE SEQUENCE</scope>
    <source>
        <strain evidence="2">F63249</strain>
    </source>
</reference>
<name>A0ABT0H4T8_9FLAO</name>
<evidence type="ECO:0000313" key="2">
    <source>
        <dbReference type="EMBL" id="MCK8479404.1"/>
    </source>
</evidence>
<comment type="caution">
    <text evidence="2">The sequence shown here is derived from an EMBL/GenBank/DDBJ whole genome shotgun (WGS) entry which is preliminary data.</text>
</comment>
<sequence length="114" mass="12853">MKTKSVVLISFLVMSFIALTSMNTLQDSSTFEGKYDGREEYGYSFTGINAAGEEYNMSFHNVEASVLKTFDLNSSNQIGTKFQVTYTTKIEIEKDEYGMDDETEILTIVALKKL</sequence>
<accession>A0ABT0H4T8</accession>
<dbReference type="RefSeq" id="WP_248411740.1">
    <property type="nucleotide sequence ID" value="NZ_JALPQF010000001.1"/>
</dbReference>
<protein>
    <submittedName>
        <fullName evidence="2">Uncharacterized protein</fullName>
    </submittedName>
</protein>
<organism evidence="2 3">
    <name type="scientific">Psychroserpens algicola</name>
    <dbReference type="NCBI Taxonomy" id="1719034"/>
    <lineage>
        <taxon>Bacteria</taxon>
        <taxon>Pseudomonadati</taxon>
        <taxon>Bacteroidota</taxon>
        <taxon>Flavobacteriia</taxon>
        <taxon>Flavobacteriales</taxon>
        <taxon>Flavobacteriaceae</taxon>
        <taxon>Psychroserpens</taxon>
    </lineage>
</organism>